<dbReference type="PANTHER" id="PTHR30290:SF83">
    <property type="entry name" value="ABC TRANSPORTER SUBSTRATE-BINDING PROTEIN"/>
    <property type="match status" value="1"/>
</dbReference>
<gene>
    <name evidence="3" type="primary">oppA</name>
    <name evidence="3" type="ORF">Pan181_46910</name>
</gene>
<feature type="domain" description="Solute-binding protein family 5" evidence="2">
    <location>
        <begin position="117"/>
        <end position="579"/>
    </location>
</feature>
<proteinExistence type="predicted"/>
<evidence type="ECO:0000313" key="3">
    <source>
        <dbReference type="EMBL" id="QDU58455.1"/>
    </source>
</evidence>
<dbReference type="KEGG" id="amuc:Pan181_46910"/>
<evidence type="ECO:0000313" key="4">
    <source>
        <dbReference type="Proteomes" id="UP000315750"/>
    </source>
</evidence>
<dbReference type="Gene3D" id="3.40.190.10">
    <property type="entry name" value="Periplasmic binding protein-like II"/>
    <property type="match status" value="2"/>
</dbReference>
<keyword evidence="1" id="KW-1133">Transmembrane helix</keyword>
<dbReference type="FunFam" id="3.10.105.10:FF:000001">
    <property type="entry name" value="Oligopeptide ABC transporter, oligopeptide-binding protein"/>
    <property type="match status" value="1"/>
</dbReference>
<dbReference type="AlphaFoldDB" id="A0A518AUQ8"/>
<keyword evidence="1" id="KW-0472">Membrane</keyword>
<dbReference type="CDD" id="cd08504">
    <property type="entry name" value="PBP2_OppA"/>
    <property type="match status" value="1"/>
</dbReference>
<dbReference type="InterPro" id="IPR039424">
    <property type="entry name" value="SBP_5"/>
</dbReference>
<reference evidence="3 4" key="1">
    <citation type="submission" date="2019-02" db="EMBL/GenBank/DDBJ databases">
        <title>Deep-cultivation of Planctomycetes and their phenomic and genomic characterization uncovers novel biology.</title>
        <authorList>
            <person name="Wiegand S."/>
            <person name="Jogler M."/>
            <person name="Boedeker C."/>
            <person name="Pinto D."/>
            <person name="Vollmers J."/>
            <person name="Rivas-Marin E."/>
            <person name="Kohn T."/>
            <person name="Peeters S.H."/>
            <person name="Heuer A."/>
            <person name="Rast P."/>
            <person name="Oberbeckmann S."/>
            <person name="Bunk B."/>
            <person name="Jeske O."/>
            <person name="Meyerdierks A."/>
            <person name="Storesund J.E."/>
            <person name="Kallscheuer N."/>
            <person name="Luecker S."/>
            <person name="Lage O.M."/>
            <person name="Pohl T."/>
            <person name="Merkel B.J."/>
            <person name="Hornburger P."/>
            <person name="Mueller R.-W."/>
            <person name="Bruemmer F."/>
            <person name="Labrenz M."/>
            <person name="Spormann A.M."/>
            <person name="Op den Camp H."/>
            <person name="Overmann J."/>
            <person name="Amann R."/>
            <person name="Jetten M.S.M."/>
            <person name="Mascher T."/>
            <person name="Medema M.H."/>
            <person name="Devos D.P."/>
            <person name="Kaster A.-K."/>
            <person name="Ovreas L."/>
            <person name="Rohde M."/>
            <person name="Galperin M.Y."/>
            <person name="Jogler C."/>
        </authorList>
    </citation>
    <scope>NUCLEOTIDE SEQUENCE [LARGE SCALE GENOMIC DNA]</scope>
    <source>
        <strain evidence="3 4">Pan181</strain>
    </source>
</reference>
<dbReference type="InterPro" id="IPR000914">
    <property type="entry name" value="SBP_5_dom"/>
</dbReference>
<feature type="transmembrane region" description="Helical" evidence="1">
    <location>
        <begin position="38"/>
        <end position="56"/>
    </location>
</feature>
<evidence type="ECO:0000256" key="1">
    <source>
        <dbReference type="SAM" id="Phobius"/>
    </source>
</evidence>
<dbReference type="PIRSF" id="PIRSF002741">
    <property type="entry name" value="MppA"/>
    <property type="match status" value="1"/>
</dbReference>
<dbReference type="GO" id="GO:0015833">
    <property type="term" value="P:peptide transport"/>
    <property type="evidence" value="ECO:0007669"/>
    <property type="project" value="TreeGrafter"/>
</dbReference>
<keyword evidence="4" id="KW-1185">Reference proteome</keyword>
<dbReference type="GO" id="GO:0043190">
    <property type="term" value="C:ATP-binding cassette (ABC) transporter complex"/>
    <property type="evidence" value="ECO:0007669"/>
    <property type="project" value="InterPro"/>
</dbReference>
<name>A0A518AUQ8_9BACT</name>
<evidence type="ECO:0000259" key="2">
    <source>
        <dbReference type="Pfam" id="PF00496"/>
    </source>
</evidence>
<keyword evidence="1" id="KW-0812">Transmembrane</keyword>
<dbReference type="SUPFAM" id="SSF53850">
    <property type="entry name" value="Periplasmic binding protein-like II"/>
    <property type="match status" value="1"/>
</dbReference>
<protein>
    <submittedName>
        <fullName evidence="3">Oligopeptide-binding protein OppA</fullName>
    </submittedName>
</protein>
<sequence>MWLLSTARCSHKTVQCVSYQNPARPAADLYFAMKLRKLAPAIVAVALPVALLAWTISASRLPPADFTFNNFTEIKTVDPALVSGQPEGRVINALFEGLVRLSPDERLPVTGGPDQWPGVAERWELSEDGRTYTFYLRKEACWSNGDPLTAEDYHYSMRRFLSPLTAAEYAKQGWYLKNGKKYNSGGTYLEPGDAVEVELNLEPGQTNTCIGKLIEGKLLRKDPVTMPEDQEERDKVTQKFYVEVDGRERCFVAANPNQGDTVPEGAEACRVVTLDFDEVGIRVIDDHTLVTELDNPTPFWLQLLGFYPLFPVHRGCVEEFGAPAWTRPENIVSNGPFRIEFRRPRDRIRLVKNEKYWNKENIRLNTIDAVAVENETTSLNMYMLGDVDWIEQPPNNLLRELIESDPPRDDFNPAPQLAIYMYKLNVARGALADKRVRLALSLSLDREEIIRTAVRGPQKPAHSLVPPGVVGYTSPHMPTPDAERARQLMADAGFPGGSGFQNLTILYNTNDSHEAIAELMRKQWQEELGINVTLRNMAWAAYQDKLRLTEYDVGRQGWIADYNDANTFLDLFVSDNENNQTNWANDRYDELIKQAESEPNPQRRNEILQEAEAIVLDEMPIIPLYYYYSRNMVKPHVRGFYNNSQDFHPLHAIWIDHESGGLNEYMRGAPR</sequence>
<dbReference type="Gene3D" id="3.90.76.10">
    <property type="entry name" value="Dipeptide-binding Protein, Domain 1"/>
    <property type="match status" value="1"/>
</dbReference>
<dbReference type="Pfam" id="PF00496">
    <property type="entry name" value="SBP_bac_5"/>
    <property type="match status" value="1"/>
</dbReference>
<dbReference type="PANTHER" id="PTHR30290">
    <property type="entry name" value="PERIPLASMIC BINDING COMPONENT OF ABC TRANSPORTER"/>
    <property type="match status" value="1"/>
</dbReference>
<dbReference type="GO" id="GO:1904680">
    <property type="term" value="F:peptide transmembrane transporter activity"/>
    <property type="evidence" value="ECO:0007669"/>
    <property type="project" value="TreeGrafter"/>
</dbReference>
<dbReference type="Gene3D" id="3.10.105.10">
    <property type="entry name" value="Dipeptide-binding Protein, Domain 3"/>
    <property type="match status" value="1"/>
</dbReference>
<dbReference type="InterPro" id="IPR030678">
    <property type="entry name" value="Peptide/Ni-bd"/>
</dbReference>
<accession>A0A518AUQ8</accession>
<dbReference type="Proteomes" id="UP000315750">
    <property type="component" value="Chromosome"/>
</dbReference>
<dbReference type="EMBL" id="CP036278">
    <property type="protein sequence ID" value="QDU58455.1"/>
    <property type="molecule type" value="Genomic_DNA"/>
</dbReference>
<organism evidence="3 4">
    <name type="scientific">Aeoliella mucimassa</name>
    <dbReference type="NCBI Taxonomy" id="2527972"/>
    <lineage>
        <taxon>Bacteria</taxon>
        <taxon>Pseudomonadati</taxon>
        <taxon>Planctomycetota</taxon>
        <taxon>Planctomycetia</taxon>
        <taxon>Pirellulales</taxon>
        <taxon>Lacipirellulaceae</taxon>
        <taxon>Aeoliella</taxon>
    </lineage>
</organism>
<dbReference type="GO" id="GO:0030288">
    <property type="term" value="C:outer membrane-bounded periplasmic space"/>
    <property type="evidence" value="ECO:0007669"/>
    <property type="project" value="UniProtKB-ARBA"/>
</dbReference>